<comment type="caution">
    <text evidence="3">The sequence shown here is derived from an EMBL/GenBank/DDBJ whole genome shotgun (WGS) entry which is preliminary data.</text>
</comment>
<feature type="coiled-coil region" evidence="1">
    <location>
        <begin position="643"/>
        <end position="773"/>
    </location>
</feature>
<dbReference type="PANTHER" id="PTHR32182">
    <property type="entry name" value="DNA REPLICATION AND REPAIR PROTEIN RECF"/>
    <property type="match status" value="1"/>
</dbReference>
<dbReference type="SUPFAM" id="SSF52540">
    <property type="entry name" value="P-loop containing nucleoside triphosphate hydrolases"/>
    <property type="match status" value="1"/>
</dbReference>
<dbReference type="Pfam" id="PF13555">
    <property type="entry name" value="AAA_29"/>
    <property type="match status" value="1"/>
</dbReference>
<organism evidence="3 4">
    <name type="scientific">Sutterella massiliensis</name>
    <dbReference type="NCBI Taxonomy" id="1816689"/>
    <lineage>
        <taxon>Bacteria</taxon>
        <taxon>Pseudomonadati</taxon>
        <taxon>Pseudomonadota</taxon>
        <taxon>Betaproteobacteria</taxon>
        <taxon>Burkholderiales</taxon>
        <taxon>Sutterellaceae</taxon>
        <taxon>Sutterella</taxon>
    </lineage>
</organism>
<sequence>MTATLRAQARAGENLAQTTLLTDANQFFIKRLQVFNWGTFSNIHDIPISQKGFLFVGASGSGKSTLLDAMVTLLYPNPNYNAAAREGDQRRGDRTILSYVRGAWSTQTEADGSGASRTVTQYLRPKATFSAIALTFGDLTGVEVTLMLVAAIKKSVNDESGVRKRYYILEGGYDFNAEDFEGFARSAFDWRWLKKTLPAGEAYDTFTAYSDAFCRLFGIRDKTALKLLAKAQSVKNLGDLNQFLRTFMLEEPETIELANRLVEEFTDLAEAHEAVVTERKKAELLTRGKAQWEARGLALEKAQRLSREAAAVAWWRWRTECALLEADRPAAVKRLDEAERKLTVAREKEAAALALVDELKRRHYMSGGERIEHLKTESRRTQTQLEQTTKRRAHVEAQTTVLGEPIPTSLRGWLELADRMRVFIDESSALAQKRRDERDELVAKRRELEKEFTETAAEVRAMRERPSNIPAKNLAMRTALAQALSLPEEALPFAGELIEVKKAEARWQGAIERVLHNFALSILVADENYEAFSELVERENLGGRLVYLRVRKAKPLLEGFRPRSIPSKLNLAGGPWTNWLENELDRRFSYLCADNMDEFRRADQAVTVMGQVKHSAERHEKDDRSSVSDRRRWVTGFSNAEKLALFEETAAKLAAAIEETKKAIGALEAQAGDLAKKEAAAQFVINCDWQEIDVDSLRTKARGIEKDLAALLEANVELKALEEEIAKAQAEYGKRRELTGAAQSSADRMRDALGDLEGKLKDAEKELEKLADAAEPPDDETAAAVEARAHAFAEGVRLSTLDRCRSSVQISISNEENAAKSAAFAAETNLIAVFEEFLKNWPAYESELRATVEYAKDFMALLERIEADGLPRHEKRFRELLERQSLQNFADLNMELKRARQNILERMEVVNASLEDAPFSRLAEGTSHLRIEVKDTRQPDAEEFRTAMGELIEGAWSDLDAEQAETRFAKAQDIVKKLDPSNRDYVRWRELVLDVRNQMSFTAYELDQNGNVIETYLSGSGKSGGQRQKLTTTCLAAALRYQLGNSEEGLPAFAPVILDEAFDKADSEFTDISMNIFRRFNFQMIVATPEKSIMTLEPYIGGAFYVVMRDRRYSSGVSVAYDEEKERLEIERVASGEYAAEAAPAFDSEEAPHAPDKVARMHEADRPKAALLEPQPEPVVPSLFE</sequence>
<reference evidence="3 4" key="1">
    <citation type="journal article" date="2021" name="Sci. Rep.">
        <title>The distribution of antibiotic resistance genes in chicken gut microbiota commensals.</title>
        <authorList>
            <person name="Juricova H."/>
            <person name="Matiasovicova J."/>
            <person name="Kubasova T."/>
            <person name="Cejkova D."/>
            <person name="Rychlik I."/>
        </authorList>
    </citation>
    <scope>NUCLEOTIDE SEQUENCE [LARGE SCALE GENOMIC DNA]</scope>
    <source>
        <strain evidence="3 4">An829</strain>
    </source>
</reference>
<dbReference type="EMBL" id="JACJJC010000010">
    <property type="protein sequence ID" value="MBM6704333.1"/>
    <property type="molecule type" value="Genomic_DNA"/>
</dbReference>
<dbReference type="Proteomes" id="UP000715095">
    <property type="component" value="Unassembled WGS sequence"/>
</dbReference>
<protein>
    <submittedName>
        <fullName evidence="3">ATP-binding protein</fullName>
    </submittedName>
</protein>
<feature type="region of interest" description="Disordered" evidence="2">
    <location>
        <begin position="1144"/>
        <end position="1185"/>
    </location>
</feature>
<keyword evidence="3" id="KW-0547">Nucleotide-binding</keyword>
<evidence type="ECO:0000256" key="2">
    <source>
        <dbReference type="SAM" id="MobiDB-lite"/>
    </source>
</evidence>
<dbReference type="InterPro" id="IPR027417">
    <property type="entry name" value="P-loop_NTPase"/>
</dbReference>
<feature type="coiled-coil region" evidence="1">
    <location>
        <begin position="431"/>
        <end position="465"/>
    </location>
</feature>
<dbReference type="PANTHER" id="PTHR32182:SF0">
    <property type="entry name" value="DNA REPLICATION AND REPAIR PROTEIN RECF"/>
    <property type="match status" value="1"/>
</dbReference>
<evidence type="ECO:0000313" key="4">
    <source>
        <dbReference type="Proteomes" id="UP000715095"/>
    </source>
</evidence>
<accession>A0ABS2DUG2</accession>
<feature type="compositionally biased region" description="Basic and acidic residues" evidence="2">
    <location>
        <begin position="1150"/>
        <end position="1168"/>
    </location>
</feature>
<keyword evidence="4" id="KW-1185">Reference proteome</keyword>
<gene>
    <name evidence="3" type="ORF">H6A60_07535</name>
</gene>
<dbReference type="RefSeq" id="WP_205103007.1">
    <property type="nucleotide sequence ID" value="NZ_JACJJC010000010.1"/>
</dbReference>
<name>A0ABS2DUG2_9BURK</name>
<keyword evidence="3" id="KW-0067">ATP-binding</keyword>
<evidence type="ECO:0000313" key="3">
    <source>
        <dbReference type="EMBL" id="MBM6704333.1"/>
    </source>
</evidence>
<dbReference type="Gene3D" id="3.40.50.300">
    <property type="entry name" value="P-loop containing nucleotide triphosphate hydrolases"/>
    <property type="match status" value="2"/>
</dbReference>
<dbReference type="Pfam" id="PF13558">
    <property type="entry name" value="SbcC_Walker_B"/>
    <property type="match status" value="1"/>
</dbReference>
<proteinExistence type="predicted"/>
<dbReference type="GO" id="GO:0005524">
    <property type="term" value="F:ATP binding"/>
    <property type="evidence" value="ECO:0007669"/>
    <property type="project" value="UniProtKB-KW"/>
</dbReference>
<keyword evidence="1" id="KW-0175">Coiled coil</keyword>
<feature type="coiled-coil region" evidence="1">
    <location>
        <begin position="321"/>
        <end position="391"/>
    </location>
</feature>
<evidence type="ECO:0000256" key="1">
    <source>
        <dbReference type="SAM" id="Coils"/>
    </source>
</evidence>